<comment type="subcellular location">
    <subcellularLocation>
        <location evidence="2 10">Cytoplasm</location>
        <location evidence="2 10">Cytoskeleton</location>
    </subcellularLocation>
    <subcellularLocation>
        <location evidence="1">Nucleus</location>
    </subcellularLocation>
</comment>
<feature type="non-terminal residue" evidence="11">
    <location>
        <position position="92"/>
    </location>
</feature>
<protein>
    <recommendedName>
        <fullName evidence="10">Dynein light chain</fullName>
    </recommendedName>
</protein>
<dbReference type="SUPFAM" id="SSF54648">
    <property type="entry name" value="DLC"/>
    <property type="match status" value="1"/>
</dbReference>
<feature type="non-terminal residue" evidence="11">
    <location>
        <position position="1"/>
    </location>
</feature>
<proteinExistence type="inferred from homology"/>
<dbReference type="GO" id="GO:0015031">
    <property type="term" value="P:protein transport"/>
    <property type="evidence" value="ECO:0007669"/>
    <property type="project" value="UniProtKB-KW"/>
</dbReference>
<keyword evidence="8 10" id="KW-0206">Cytoskeleton</keyword>
<keyword evidence="12" id="KW-1185">Reference proteome</keyword>
<dbReference type="InterPro" id="IPR037177">
    <property type="entry name" value="DLC_sf"/>
</dbReference>
<evidence type="ECO:0000256" key="5">
    <source>
        <dbReference type="ARBA" id="ARBA00022701"/>
    </source>
</evidence>
<keyword evidence="3" id="KW-0813">Transport</keyword>
<dbReference type="InterPro" id="IPR001372">
    <property type="entry name" value="Dynein_light_chain_typ-1/2"/>
</dbReference>
<evidence type="ECO:0000256" key="6">
    <source>
        <dbReference type="ARBA" id="ARBA00022816"/>
    </source>
</evidence>
<keyword evidence="10" id="KW-0243">Dynein</keyword>
<dbReference type="EMBL" id="WEIX01005210">
    <property type="protein sequence ID" value="NWH19436.1"/>
    <property type="molecule type" value="Genomic_DNA"/>
</dbReference>
<evidence type="ECO:0000256" key="4">
    <source>
        <dbReference type="ARBA" id="ARBA00022490"/>
    </source>
</evidence>
<keyword evidence="10" id="KW-0505">Motor protein</keyword>
<dbReference type="GO" id="GO:0044458">
    <property type="term" value="P:motile cilium assembly"/>
    <property type="evidence" value="ECO:0007669"/>
    <property type="project" value="TreeGrafter"/>
</dbReference>
<evidence type="ECO:0000256" key="9">
    <source>
        <dbReference type="ARBA" id="ARBA00023242"/>
    </source>
</evidence>
<keyword evidence="4 10" id="KW-0963">Cytoplasm</keyword>
<keyword evidence="6" id="KW-0509">mRNA transport</keyword>
<gene>
    <name evidence="11" type="primary">Cdlc2</name>
    <name evidence="11" type="ORF">GRUAME_R09851</name>
</gene>
<evidence type="ECO:0000313" key="11">
    <source>
        <dbReference type="EMBL" id="NWH19436.1"/>
    </source>
</evidence>
<keyword evidence="7" id="KW-0653">Protein transport</keyword>
<dbReference type="Gene3D" id="3.30.740.10">
    <property type="entry name" value="Protein Inhibitor Of Neuronal Nitric Oxide Synthase"/>
    <property type="match status" value="1"/>
</dbReference>
<dbReference type="GO" id="GO:0045505">
    <property type="term" value="F:dynein intermediate chain binding"/>
    <property type="evidence" value="ECO:0007669"/>
    <property type="project" value="TreeGrafter"/>
</dbReference>
<dbReference type="FunFam" id="3.30.740.10:FF:000005">
    <property type="entry name" value="Dynein light chain"/>
    <property type="match status" value="1"/>
</dbReference>
<evidence type="ECO:0000256" key="7">
    <source>
        <dbReference type="ARBA" id="ARBA00022927"/>
    </source>
</evidence>
<evidence type="ECO:0000256" key="10">
    <source>
        <dbReference type="RuleBase" id="RU365010"/>
    </source>
</evidence>
<dbReference type="GO" id="GO:0005874">
    <property type="term" value="C:microtubule"/>
    <property type="evidence" value="ECO:0007669"/>
    <property type="project" value="UniProtKB-KW"/>
</dbReference>
<dbReference type="Pfam" id="PF01221">
    <property type="entry name" value="Dynein_light"/>
    <property type="match status" value="1"/>
</dbReference>
<keyword evidence="5 10" id="KW-0493">Microtubule</keyword>
<comment type="similarity">
    <text evidence="10">Belongs to the dynein light chain family.</text>
</comment>
<evidence type="ECO:0000313" key="12">
    <source>
        <dbReference type="Proteomes" id="UP000640762"/>
    </source>
</evidence>
<keyword evidence="9" id="KW-0539">Nucleus</keyword>
<evidence type="ECO:0000256" key="1">
    <source>
        <dbReference type="ARBA" id="ARBA00004123"/>
    </source>
</evidence>
<name>A0A850TEN7_GRUAM</name>
<dbReference type="AlphaFoldDB" id="A0A850TEN7"/>
<organism evidence="11 12">
    <name type="scientific">Grus americana</name>
    <name type="common">Whooping crane</name>
    <dbReference type="NCBI Taxonomy" id="9117"/>
    <lineage>
        <taxon>Eukaryota</taxon>
        <taxon>Metazoa</taxon>
        <taxon>Chordata</taxon>
        <taxon>Craniata</taxon>
        <taxon>Vertebrata</taxon>
        <taxon>Euteleostomi</taxon>
        <taxon>Archelosauria</taxon>
        <taxon>Archosauria</taxon>
        <taxon>Dinosauria</taxon>
        <taxon>Saurischia</taxon>
        <taxon>Theropoda</taxon>
        <taxon>Coelurosauria</taxon>
        <taxon>Aves</taxon>
        <taxon>Neognathae</taxon>
        <taxon>Neoaves</taxon>
        <taxon>Gruiformes</taxon>
        <taxon>Gruidae</taxon>
        <taxon>Grus</taxon>
    </lineage>
</organism>
<dbReference type="GO" id="GO:0005634">
    <property type="term" value="C:nucleus"/>
    <property type="evidence" value="ECO:0007669"/>
    <property type="project" value="UniProtKB-SubCell"/>
</dbReference>
<dbReference type="GO" id="GO:0005929">
    <property type="term" value="C:cilium"/>
    <property type="evidence" value="ECO:0007669"/>
    <property type="project" value="GOC"/>
</dbReference>
<dbReference type="GO" id="GO:0035721">
    <property type="term" value="P:intraciliary retrograde transport"/>
    <property type="evidence" value="ECO:0007669"/>
    <property type="project" value="TreeGrafter"/>
</dbReference>
<dbReference type="GO" id="GO:0005868">
    <property type="term" value="C:cytoplasmic dynein complex"/>
    <property type="evidence" value="ECO:0007669"/>
    <property type="project" value="TreeGrafter"/>
</dbReference>
<reference evidence="11" key="1">
    <citation type="submission" date="2019-10" db="EMBL/GenBank/DDBJ databases">
        <title>Bird 10,000 Genomes (B10K) Project - Family phase.</title>
        <authorList>
            <person name="Zhang G."/>
        </authorList>
    </citation>
    <scope>NUCLEOTIDE SEQUENCE</scope>
    <source>
        <strain evidence="11">B10K-DU-012-65</strain>
        <tissue evidence="11">Muscle</tissue>
    </source>
</reference>
<evidence type="ECO:0000256" key="2">
    <source>
        <dbReference type="ARBA" id="ARBA00004245"/>
    </source>
</evidence>
<dbReference type="PANTHER" id="PTHR11886">
    <property type="entry name" value="DYNEIN LIGHT CHAIN"/>
    <property type="match status" value="1"/>
</dbReference>
<accession>A0A850TEN7</accession>
<dbReference type="CDD" id="cd21452">
    <property type="entry name" value="DLC-like_DYNLL1_DYNLL2"/>
    <property type="match status" value="1"/>
</dbReference>
<dbReference type="Proteomes" id="UP000640762">
    <property type="component" value="Unassembled WGS sequence"/>
</dbReference>
<dbReference type="SMART" id="SM01375">
    <property type="entry name" value="Dynein_light"/>
    <property type="match status" value="1"/>
</dbReference>
<dbReference type="PANTHER" id="PTHR11886:SF91">
    <property type="entry name" value="DYNEIN LIGHT CHAIN 1, CYTOPLASMIC"/>
    <property type="match status" value="1"/>
</dbReference>
<evidence type="ECO:0000256" key="3">
    <source>
        <dbReference type="ARBA" id="ARBA00022448"/>
    </source>
</evidence>
<comment type="caution">
    <text evidence="11">The sequence shown here is derived from an EMBL/GenBank/DDBJ whole genome shotgun (WGS) entry which is preliminary data.</text>
</comment>
<evidence type="ECO:0000256" key="8">
    <source>
        <dbReference type="ARBA" id="ARBA00023212"/>
    </source>
</evidence>
<dbReference type="GO" id="GO:0051028">
    <property type="term" value="P:mRNA transport"/>
    <property type="evidence" value="ECO:0007669"/>
    <property type="project" value="UniProtKB-KW"/>
</dbReference>
<sequence>QTSMGDQPAMIKDTDMSEEVQQDAVECAILAIEKYNVEREIAALIKREFEKKYSPTRRCIVGRKFGSYVSYETKHFIFFPMHGVNIVLFKAG</sequence>